<feature type="transmembrane region" description="Helical" evidence="1">
    <location>
        <begin position="190"/>
        <end position="212"/>
    </location>
</feature>
<evidence type="ECO:0000256" key="1">
    <source>
        <dbReference type="SAM" id="Phobius"/>
    </source>
</evidence>
<feature type="transmembrane region" description="Helical" evidence="1">
    <location>
        <begin position="122"/>
        <end position="149"/>
    </location>
</feature>
<evidence type="ECO:0000313" key="2">
    <source>
        <dbReference type="EMBL" id="MEU9580598.1"/>
    </source>
</evidence>
<reference evidence="2 3" key="1">
    <citation type="submission" date="2024-06" db="EMBL/GenBank/DDBJ databases">
        <title>The Natural Products Discovery Center: Release of the First 8490 Sequenced Strains for Exploring Actinobacteria Biosynthetic Diversity.</title>
        <authorList>
            <person name="Kalkreuter E."/>
            <person name="Kautsar S.A."/>
            <person name="Yang D."/>
            <person name="Bader C.D."/>
            <person name="Teijaro C.N."/>
            <person name="Fluegel L."/>
            <person name="Davis C.M."/>
            <person name="Simpson J.R."/>
            <person name="Lauterbach L."/>
            <person name="Steele A.D."/>
            <person name="Gui C."/>
            <person name="Meng S."/>
            <person name="Li G."/>
            <person name="Viehrig K."/>
            <person name="Ye F."/>
            <person name="Su P."/>
            <person name="Kiefer A.F."/>
            <person name="Nichols A."/>
            <person name="Cepeda A.J."/>
            <person name="Yan W."/>
            <person name="Fan B."/>
            <person name="Jiang Y."/>
            <person name="Adhikari A."/>
            <person name="Zheng C.-J."/>
            <person name="Schuster L."/>
            <person name="Cowan T.M."/>
            <person name="Smanski M.J."/>
            <person name="Chevrette M.G."/>
            <person name="De Carvalho L.P.S."/>
            <person name="Shen B."/>
        </authorList>
    </citation>
    <scope>NUCLEOTIDE SEQUENCE [LARGE SCALE GENOMIC DNA]</scope>
    <source>
        <strain evidence="2 3">NPDC048117</strain>
    </source>
</reference>
<feature type="transmembrane region" description="Helical" evidence="1">
    <location>
        <begin position="81"/>
        <end position="101"/>
    </location>
</feature>
<dbReference type="EMBL" id="JBEZNA010000080">
    <property type="protein sequence ID" value="MEU9580598.1"/>
    <property type="molecule type" value="Genomic_DNA"/>
</dbReference>
<protein>
    <submittedName>
        <fullName evidence="2">ABC transporter permease</fullName>
    </submittedName>
</protein>
<keyword evidence="1" id="KW-0472">Membrane</keyword>
<feature type="transmembrane region" description="Helical" evidence="1">
    <location>
        <begin position="249"/>
        <end position="266"/>
    </location>
</feature>
<dbReference type="RefSeq" id="WP_166021164.1">
    <property type="nucleotide sequence ID" value="NZ_JBEZNA010000080.1"/>
</dbReference>
<feature type="transmembrane region" description="Helical" evidence="1">
    <location>
        <begin position="46"/>
        <end position="69"/>
    </location>
</feature>
<evidence type="ECO:0000313" key="3">
    <source>
        <dbReference type="Proteomes" id="UP001551584"/>
    </source>
</evidence>
<sequence length="272" mass="28614">MTTTQQIPDQAPRTPSYVSPIPIGRTHLGHALASEWTKIRSVRSTLWTLGVFLALVVLIGCMMAGLVGADTYLNTPYTMPAFFGLLLGQMCLVSLGVLVVSSEYGTGMIRTTFTASPQRHRVLAAKILVFFAVAFVTAAVAIAAVGLYAQLTVGARTNVNWVPTVFKGALYVSLLGVLALAVGSMMRHSAGAITTMLGVLLVPAIMPAFLLFNDGLVDIAQFMSDYNAISALSLIFEGDRSTGTGGPQIALLATLTVLACAGAFAVQANRDV</sequence>
<proteinExistence type="predicted"/>
<dbReference type="Proteomes" id="UP001551584">
    <property type="component" value="Unassembled WGS sequence"/>
</dbReference>
<keyword evidence="1" id="KW-1133">Transmembrane helix</keyword>
<name>A0ABV3EWJ5_9ACTN</name>
<keyword evidence="3" id="KW-1185">Reference proteome</keyword>
<accession>A0ABV3EWJ5</accession>
<comment type="caution">
    <text evidence="2">The sequence shown here is derived from an EMBL/GenBank/DDBJ whole genome shotgun (WGS) entry which is preliminary data.</text>
</comment>
<keyword evidence="1" id="KW-0812">Transmembrane</keyword>
<gene>
    <name evidence="2" type="ORF">AB0D95_25595</name>
</gene>
<feature type="transmembrane region" description="Helical" evidence="1">
    <location>
        <begin position="161"/>
        <end position="183"/>
    </location>
</feature>
<organism evidence="2 3">
    <name type="scientific">Streptomyces chilikensis</name>
    <dbReference type="NCBI Taxonomy" id="1194079"/>
    <lineage>
        <taxon>Bacteria</taxon>
        <taxon>Bacillati</taxon>
        <taxon>Actinomycetota</taxon>
        <taxon>Actinomycetes</taxon>
        <taxon>Kitasatosporales</taxon>
        <taxon>Streptomycetaceae</taxon>
        <taxon>Streptomyces</taxon>
    </lineage>
</organism>